<dbReference type="RefSeq" id="WP_211971662.1">
    <property type="nucleotide sequence ID" value="NZ_CBFHAM010000048.1"/>
</dbReference>
<evidence type="ECO:0000256" key="12">
    <source>
        <dbReference type="ARBA" id="ARBA00023170"/>
    </source>
</evidence>
<dbReference type="NCBIfam" id="TIGR01783">
    <property type="entry name" value="TonB-siderophor"/>
    <property type="match status" value="1"/>
</dbReference>
<gene>
    <name evidence="19" type="ORF">KE626_04275</name>
</gene>
<dbReference type="InterPro" id="IPR039426">
    <property type="entry name" value="TonB-dep_rcpt-like"/>
</dbReference>
<feature type="signal peptide" evidence="16">
    <location>
        <begin position="1"/>
        <end position="19"/>
    </location>
</feature>
<evidence type="ECO:0000256" key="7">
    <source>
        <dbReference type="ARBA" id="ARBA00022729"/>
    </source>
</evidence>
<dbReference type="Pfam" id="PF07715">
    <property type="entry name" value="Plug"/>
    <property type="match status" value="1"/>
</dbReference>
<dbReference type="InterPro" id="IPR010105">
    <property type="entry name" value="TonB_sidphr_rcpt"/>
</dbReference>
<evidence type="ECO:0000256" key="15">
    <source>
        <dbReference type="RuleBase" id="RU003357"/>
    </source>
</evidence>
<keyword evidence="10 15" id="KW-0798">TonB box</keyword>
<evidence type="ECO:0000256" key="2">
    <source>
        <dbReference type="ARBA" id="ARBA00009810"/>
    </source>
</evidence>
<comment type="subcellular location">
    <subcellularLocation>
        <location evidence="1 14">Cell outer membrane</location>
        <topology evidence="1 14">Multi-pass membrane protein</topology>
    </subcellularLocation>
</comment>
<dbReference type="SUPFAM" id="SSF56935">
    <property type="entry name" value="Porins"/>
    <property type="match status" value="1"/>
</dbReference>
<evidence type="ECO:0000256" key="10">
    <source>
        <dbReference type="ARBA" id="ARBA00023077"/>
    </source>
</evidence>
<dbReference type="Gene3D" id="2.170.130.10">
    <property type="entry name" value="TonB-dependent receptor, plug domain"/>
    <property type="match status" value="1"/>
</dbReference>
<dbReference type="PROSITE" id="PS52016">
    <property type="entry name" value="TONB_DEPENDENT_REC_3"/>
    <property type="match status" value="1"/>
</dbReference>
<keyword evidence="12 19" id="KW-0675">Receptor</keyword>
<evidence type="ECO:0000256" key="3">
    <source>
        <dbReference type="ARBA" id="ARBA00022448"/>
    </source>
</evidence>
<dbReference type="EMBL" id="JAGTXB010000002">
    <property type="protein sequence ID" value="MBS0026520.1"/>
    <property type="molecule type" value="Genomic_DNA"/>
</dbReference>
<dbReference type="InterPro" id="IPR012910">
    <property type="entry name" value="Plug_dom"/>
</dbReference>
<dbReference type="Gene3D" id="2.40.170.20">
    <property type="entry name" value="TonB-dependent receptor, beta-barrel domain"/>
    <property type="match status" value="1"/>
</dbReference>
<evidence type="ECO:0000256" key="14">
    <source>
        <dbReference type="PROSITE-ProRule" id="PRU01360"/>
    </source>
</evidence>
<keyword evidence="6 14" id="KW-0812">Transmembrane</keyword>
<evidence type="ECO:0000256" key="4">
    <source>
        <dbReference type="ARBA" id="ARBA00022452"/>
    </source>
</evidence>
<dbReference type="PANTHER" id="PTHR32552">
    <property type="entry name" value="FERRICHROME IRON RECEPTOR-RELATED"/>
    <property type="match status" value="1"/>
</dbReference>
<keyword evidence="5" id="KW-0410">Iron transport</keyword>
<dbReference type="InterPro" id="IPR008969">
    <property type="entry name" value="CarboxyPept-like_regulatory"/>
</dbReference>
<dbReference type="Gene3D" id="2.60.40.1120">
    <property type="entry name" value="Carboxypeptidase-like, regulatory domain"/>
    <property type="match status" value="1"/>
</dbReference>
<feature type="chain" id="PRO_5046151073" evidence="16">
    <location>
        <begin position="20"/>
        <end position="783"/>
    </location>
</feature>
<dbReference type="Proteomes" id="UP000676386">
    <property type="component" value="Unassembled WGS sequence"/>
</dbReference>
<comment type="caution">
    <text evidence="19">The sequence shown here is derived from an EMBL/GenBank/DDBJ whole genome shotgun (WGS) entry which is preliminary data.</text>
</comment>
<dbReference type="Pfam" id="PF13715">
    <property type="entry name" value="CarbopepD_reg_2"/>
    <property type="match status" value="1"/>
</dbReference>
<keyword evidence="11 14" id="KW-0472">Membrane</keyword>
<evidence type="ECO:0000256" key="6">
    <source>
        <dbReference type="ARBA" id="ARBA00022692"/>
    </source>
</evidence>
<evidence type="ECO:0000259" key="18">
    <source>
        <dbReference type="Pfam" id="PF07715"/>
    </source>
</evidence>
<evidence type="ECO:0000259" key="17">
    <source>
        <dbReference type="Pfam" id="PF00593"/>
    </source>
</evidence>
<evidence type="ECO:0000256" key="11">
    <source>
        <dbReference type="ARBA" id="ARBA00023136"/>
    </source>
</evidence>
<reference evidence="19 20" key="1">
    <citation type="submission" date="2021-04" db="EMBL/GenBank/DDBJ databases">
        <title>Chitinophaga sp. nov., isolated from the rhizosphere soil.</title>
        <authorList>
            <person name="He S."/>
        </authorList>
    </citation>
    <scope>NUCLEOTIDE SEQUENCE [LARGE SCALE GENOMIC DNA]</scope>
    <source>
        <strain evidence="19 20">2R12</strain>
    </source>
</reference>
<evidence type="ECO:0000256" key="5">
    <source>
        <dbReference type="ARBA" id="ARBA00022496"/>
    </source>
</evidence>
<keyword evidence="9" id="KW-0406">Ion transport</keyword>
<accession>A0ABS5IUD5</accession>
<keyword evidence="7 16" id="KW-0732">Signal</keyword>
<dbReference type="InterPro" id="IPR037066">
    <property type="entry name" value="Plug_dom_sf"/>
</dbReference>
<evidence type="ECO:0000256" key="8">
    <source>
        <dbReference type="ARBA" id="ARBA00023004"/>
    </source>
</evidence>
<keyword evidence="4 14" id="KW-1134">Transmembrane beta strand</keyword>
<evidence type="ECO:0000256" key="9">
    <source>
        <dbReference type="ARBA" id="ARBA00023065"/>
    </source>
</evidence>
<evidence type="ECO:0000313" key="19">
    <source>
        <dbReference type="EMBL" id="MBS0026520.1"/>
    </source>
</evidence>
<keyword evidence="8" id="KW-0408">Iron</keyword>
<dbReference type="SUPFAM" id="SSF49464">
    <property type="entry name" value="Carboxypeptidase regulatory domain-like"/>
    <property type="match status" value="1"/>
</dbReference>
<dbReference type="InterPro" id="IPR000531">
    <property type="entry name" value="Beta-barrel_TonB"/>
</dbReference>
<keyword evidence="20" id="KW-1185">Reference proteome</keyword>
<name>A0ABS5IUD5_9BACT</name>
<keyword evidence="3 14" id="KW-0813">Transport</keyword>
<dbReference type="PANTHER" id="PTHR32552:SF68">
    <property type="entry name" value="FERRICHROME OUTER MEMBRANE TRANSPORTER_PHAGE RECEPTOR"/>
    <property type="match status" value="1"/>
</dbReference>
<evidence type="ECO:0000313" key="20">
    <source>
        <dbReference type="Proteomes" id="UP000676386"/>
    </source>
</evidence>
<protein>
    <submittedName>
        <fullName evidence="19">TonB-dependent receptor</fullName>
    </submittedName>
</protein>
<sequence>MTRVYLFLAFFILPFITYAGNPDEGANNTIQGTVTTSDGHPAANVTVLLKGISKGTVTNQSGEFLFKNIRDGRYQLEVSMVGFETIKQAVTMENGKNVQLQIIMTTSSQKLEEVVVTSGGNRFAKKESDDVSKLPLKNLENPQVYSVVGKELMKEQLITDYNSAFKNIPGAGIPIVYNQGRSSAISRGFTTANLVRNGVGSFVYTNVDPANLERIEVIKGPSATLFGSTLSSYGGLFNRVTKKPFESFKGEVSYSAGSWDLNRLTLDINTPLNEKKTALFRFNGAAHTERSFQDAGFSKNFLLAPSFSYKVNDRLTVLVDAEMSGYKATSPTRMNTYTKGKAHSVADMGVPYKLSFANNSISYKSQQLNIFGQVKYKLSDKWTSQTIFSWTRSSSEGFTTQLNVVSDTTLSQAVTSQTYPYRGTDIQQNFIGDFHIGNMRNRIVIGADFYRLRASRNDATIGMPPVNFRTPGPAYADFNRTNVAPLFNKASFTIFDSNRENTYSAYFSDVINITEQLLVMASLRVDDYHNLGAYYPGKDSTAGAYSQTALSPKFGAVYQVIKSRLSLFANYMNGFQNQSGTDFNGNTFKPQQANQLEGGVKLDLFREKLNATFSYYNIAVTNSTYDDPDHGGYQLQDGTQRSKGFEMEVISNPIPGLNIVAGYTYNESKMDKAAPKLQGLRPSAAGPATMANLWVSYRLVKGAVKGLGFAFGGNYGSQSFQTNTSTFAFTIPAYAVMDASVFYDRKKYRVGLKVDNLTNEKYWSNRLAAQHPTRVTGNITVKF</sequence>
<feature type="domain" description="TonB-dependent receptor-like beta-barrel" evidence="17">
    <location>
        <begin position="355"/>
        <end position="757"/>
    </location>
</feature>
<evidence type="ECO:0000256" key="16">
    <source>
        <dbReference type="SAM" id="SignalP"/>
    </source>
</evidence>
<dbReference type="InterPro" id="IPR036942">
    <property type="entry name" value="Beta-barrel_TonB_sf"/>
</dbReference>
<proteinExistence type="inferred from homology"/>
<dbReference type="CDD" id="cd01347">
    <property type="entry name" value="ligand_gated_channel"/>
    <property type="match status" value="1"/>
</dbReference>
<evidence type="ECO:0000256" key="1">
    <source>
        <dbReference type="ARBA" id="ARBA00004571"/>
    </source>
</evidence>
<dbReference type="Pfam" id="PF00593">
    <property type="entry name" value="TonB_dep_Rec_b-barrel"/>
    <property type="match status" value="1"/>
</dbReference>
<organism evidence="19 20">
    <name type="scientific">Chitinophaga hostae</name>
    <dbReference type="NCBI Taxonomy" id="2831022"/>
    <lineage>
        <taxon>Bacteria</taxon>
        <taxon>Pseudomonadati</taxon>
        <taxon>Bacteroidota</taxon>
        <taxon>Chitinophagia</taxon>
        <taxon>Chitinophagales</taxon>
        <taxon>Chitinophagaceae</taxon>
        <taxon>Chitinophaga</taxon>
    </lineage>
</organism>
<feature type="domain" description="TonB-dependent receptor plug" evidence="18">
    <location>
        <begin position="139"/>
        <end position="228"/>
    </location>
</feature>
<comment type="similarity">
    <text evidence="2 14 15">Belongs to the TonB-dependent receptor family.</text>
</comment>
<keyword evidence="13 14" id="KW-0998">Cell outer membrane</keyword>
<evidence type="ECO:0000256" key="13">
    <source>
        <dbReference type="ARBA" id="ARBA00023237"/>
    </source>
</evidence>